<evidence type="ECO:0000313" key="1">
    <source>
        <dbReference type="EMBL" id="KAI3359012.1"/>
    </source>
</evidence>
<sequence length="224" mass="23944">MTSATAHCSRTVRTRFLPIRLFPDFKNCSGPLLELVDSVGVSLEDASGKTLYRLVVDGFNYIVFVTSETYEMFWLWGRGASSHPSLPRGQEGKRRLPRAREGLGRVETPRLLGRPVEDAGSSGSGRAGGGRRLLGLGRAGGGRRFLGLGARPVEDAGSSGSGGQVEDAGSSGSAMIANEHGNSLMEKTIDGGETENMKSSKNDNMEDDVSMENVFDERCLSINA</sequence>
<keyword evidence="2" id="KW-1185">Reference proteome</keyword>
<comment type="caution">
    <text evidence="1">The sequence shown here is derived from an EMBL/GenBank/DDBJ whole genome shotgun (WGS) entry which is preliminary data.</text>
</comment>
<dbReference type="Proteomes" id="UP000831701">
    <property type="component" value="Chromosome 18"/>
</dbReference>
<evidence type="ECO:0000313" key="2">
    <source>
        <dbReference type="Proteomes" id="UP000831701"/>
    </source>
</evidence>
<name>A0ACB8VTT4_9TELE</name>
<dbReference type="EMBL" id="CM041548">
    <property type="protein sequence ID" value="KAI3359012.1"/>
    <property type="molecule type" value="Genomic_DNA"/>
</dbReference>
<proteinExistence type="predicted"/>
<gene>
    <name evidence="1" type="ORF">L3Q82_015396</name>
</gene>
<organism evidence="1 2">
    <name type="scientific">Scortum barcoo</name>
    <name type="common">barcoo grunter</name>
    <dbReference type="NCBI Taxonomy" id="214431"/>
    <lineage>
        <taxon>Eukaryota</taxon>
        <taxon>Metazoa</taxon>
        <taxon>Chordata</taxon>
        <taxon>Craniata</taxon>
        <taxon>Vertebrata</taxon>
        <taxon>Euteleostomi</taxon>
        <taxon>Actinopterygii</taxon>
        <taxon>Neopterygii</taxon>
        <taxon>Teleostei</taxon>
        <taxon>Neoteleostei</taxon>
        <taxon>Acanthomorphata</taxon>
        <taxon>Eupercaria</taxon>
        <taxon>Centrarchiformes</taxon>
        <taxon>Terapontoidei</taxon>
        <taxon>Terapontidae</taxon>
        <taxon>Scortum</taxon>
    </lineage>
</organism>
<protein>
    <submittedName>
        <fullName evidence="1">Uncharacterized protein</fullName>
    </submittedName>
</protein>
<reference evidence="1" key="1">
    <citation type="submission" date="2022-04" db="EMBL/GenBank/DDBJ databases">
        <title>Jade perch genome.</title>
        <authorList>
            <person name="Chao B."/>
        </authorList>
    </citation>
    <scope>NUCLEOTIDE SEQUENCE</scope>
    <source>
        <strain evidence="1">CB-2022</strain>
    </source>
</reference>
<accession>A0ACB8VTT4</accession>